<dbReference type="EMBL" id="QSFO01000004">
    <property type="protein sequence ID" value="RHA55529.1"/>
    <property type="molecule type" value="Genomic_DNA"/>
</dbReference>
<feature type="domain" description="ASCH" evidence="1">
    <location>
        <begin position="6"/>
        <end position="85"/>
    </location>
</feature>
<sequence length="157" mass="19034">MRTMLLSFKPKWYNLIKDGSKIFEYRRTFPDEEIMAYMYVSSPMKQIVGKIRLGRKIDINTWKEKYKDDGEVSERIDEYLEKHTYAMPILSFQMTKEINLETLRKFDSKFVCPQMYYYLENYPKLFEFIETNASEIGKLKVNSFDKISKEDICRQEY</sequence>
<accession>A0A413S269</accession>
<protein>
    <recommendedName>
        <fullName evidence="1">ASCH domain-containing protein</fullName>
    </recommendedName>
</protein>
<dbReference type="InterPro" id="IPR015947">
    <property type="entry name" value="PUA-like_sf"/>
</dbReference>
<evidence type="ECO:0000259" key="1">
    <source>
        <dbReference type="Pfam" id="PF04266"/>
    </source>
</evidence>
<proteinExistence type="predicted"/>
<dbReference type="Pfam" id="PF04266">
    <property type="entry name" value="ASCH"/>
    <property type="match status" value="1"/>
</dbReference>
<name>A0A413S269_9FIRM</name>
<dbReference type="RefSeq" id="WP_118024992.1">
    <property type="nucleotide sequence ID" value="NZ_QSFO01000004.1"/>
</dbReference>
<dbReference type="SUPFAM" id="SSF88697">
    <property type="entry name" value="PUA domain-like"/>
    <property type="match status" value="1"/>
</dbReference>
<gene>
    <name evidence="2" type="ORF">DW929_04165</name>
</gene>
<dbReference type="Proteomes" id="UP000284598">
    <property type="component" value="Unassembled WGS sequence"/>
</dbReference>
<organism evidence="2 3">
    <name type="scientific">Eubacterium ventriosum</name>
    <dbReference type="NCBI Taxonomy" id="39496"/>
    <lineage>
        <taxon>Bacteria</taxon>
        <taxon>Bacillati</taxon>
        <taxon>Bacillota</taxon>
        <taxon>Clostridia</taxon>
        <taxon>Eubacteriales</taxon>
        <taxon>Eubacteriaceae</taxon>
        <taxon>Eubacterium</taxon>
    </lineage>
</organism>
<comment type="caution">
    <text evidence="2">The sequence shown here is derived from an EMBL/GenBank/DDBJ whole genome shotgun (WGS) entry which is preliminary data.</text>
</comment>
<evidence type="ECO:0000313" key="3">
    <source>
        <dbReference type="Proteomes" id="UP000284598"/>
    </source>
</evidence>
<dbReference type="InterPro" id="IPR007374">
    <property type="entry name" value="ASCH_domain"/>
</dbReference>
<dbReference type="AlphaFoldDB" id="A0A413S269"/>
<evidence type="ECO:0000313" key="2">
    <source>
        <dbReference type="EMBL" id="RHA55529.1"/>
    </source>
</evidence>
<reference evidence="2 3" key="1">
    <citation type="submission" date="2018-08" db="EMBL/GenBank/DDBJ databases">
        <title>A genome reference for cultivated species of the human gut microbiota.</title>
        <authorList>
            <person name="Zou Y."/>
            <person name="Xue W."/>
            <person name="Luo G."/>
        </authorList>
    </citation>
    <scope>NUCLEOTIDE SEQUENCE [LARGE SCALE GENOMIC DNA]</scope>
    <source>
        <strain evidence="2 3">AM43-2</strain>
    </source>
</reference>